<evidence type="ECO:0000313" key="2">
    <source>
        <dbReference type="EMBL" id="CAE7272565.1"/>
    </source>
</evidence>
<dbReference type="OrthoDB" id="416943at2759"/>
<reference evidence="2" key="1">
    <citation type="submission" date="2021-02" db="EMBL/GenBank/DDBJ databases">
        <authorList>
            <person name="Dougan E. K."/>
            <person name="Rhodes N."/>
            <person name="Thang M."/>
            <person name="Chan C."/>
        </authorList>
    </citation>
    <scope>NUCLEOTIDE SEQUENCE</scope>
</reference>
<proteinExistence type="predicted"/>
<dbReference type="InterPro" id="IPR035979">
    <property type="entry name" value="RBD_domain_sf"/>
</dbReference>
<feature type="compositionally biased region" description="Basic and acidic residues" evidence="1">
    <location>
        <begin position="202"/>
        <end position="211"/>
    </location>
</feature>
<feature type="compositionally biased region" description="Low complexity" evidence="1">
    <location>
        <begin position="230"/>
        <end position="244"/>
    </location>
</feature>
<dbReference type="EMBL" id="CAJNJA010011440">
    <property type="protein sequence ID" value="CAE7272565.1"/>
    <property type="molecule type" value="Genomic_DNA"/>
</dbReference>
<accession>A0A812MKG8</accession>
<name>A0A812MKG8_9DINO</name>
<sequence length="344" mass="37599">MPGARVHRLYEDAAERILEQDPSADLAMVGFPTSWREAELQVCVGPVCDCDRLRLVKDHSGIWVCIVQTSSIPALLAARLRTSNLAREGLRVVLATRKDSVHEVPKALSQHQFQAEERGALHGLRSQTELNGSPCSIVRYDQESRRWLVRLDIESEDNEILVSAANLLPLWLPEQAESLAEDKAESMPRGAESDGADAKSTAAEDKTKRSAEGPGQRKAQEADGDAEMEATPSAPASKAKAGKGTVKMSHALVVTGFPLWDLQQITQYFARFGELRTILGANKNKGGKRKLLVAYCRKVNAKKSQQHVHGAEIDGNKLSAVFADDSSFARQQEAKAAARPKNNS</sequence>
<dbReference type="AlphaFoldDB" id="A0A812MKG8"/>
<dbReference type="InterPro" id="IPR012677">
    <property type="entry name" value="Nucleotide-bd_a/b_plait_sf"/>
</dbReference>
<dbReference type="Gene3D" id="3.30.70.330">
    <property type="match status" value="1"/>
</dbReference>
<organism evidence="2 3">
    <name type="scientific">Symbiodinium necroappetens</name>
    <dbReference type="NCBI Taxonomy" id="1628268"/>
    <lineage>
        <taxon>Eukaryota</taxon>
        <taxon>Sar</taxon>
        <taxon>Alveolata</taxon>
        <taxon>Dinophyceae</taxon>
        <taxon>Suessiales</taxon>
        <taxon>Symbiodiniaceae</taxon>
        <taxon>Symbiodinium</taxon>
    </lineage>
</organism>
<keyword evidence="3" id="KW-1185">Reference proteome</keyword>
<comment type="caution">
    <text evidence="2">The sequence shown here is derived from an EMBL/GenBank/DDBJ whole genome shotgun (WGS) entry which is preliminary data.</text>
</comment>
<evidence type="ECO:0000256" key="1">
    <source>
        <dbReference type="SAM" id="MobiDB-lite"/>
    </source>
</evidence>
<evidence type="ECO:0000313" key="3">
    <source>
        <dbReference type="Proteomes" id="UP000601435"/>
    </source>
</evidence>
<dbReference type="SUPFAM" id="SSF54928">
    <property type="entry name" value="RNA-binding domain, RBD"/>
    <property type="match status" value="1"/>
</dbReference>
<gene>
    <name evidence="2" type="primary">HXT3</name>
    <name evidence="2" type="ORF">SNEC2469_LOCUS6558</name>
</gene>
<feature type="region of interest" description="Disordered" evidence="1">
    <location>
        <begin position="179"/>
        <end position="244"/>
    </location>
</feature>
<dbReference type="Proteomes" id="UP000601435">
    <property type="component" value="Unassembled WGS sequence"/>
</dbReference>
<dbReference type="GO" id="GO:0003676">
    <property type="term" value="F:nucleic acid binding"/>
    <property type="evidence" value="ECO:0007669"/>
    <property type="project" value="InterPro"/>
</dbReference>
<protein>
    <submittedName>
        <fullName evidence="2">HXT3 protein</fullName>
    </submittedName>
</protein>